<dbReference type="Gene3D" id="3.30.230.10">
    <property type="match status" value="1"/>
</dbReference>
<keyword evidence="1" id="KW-0547">Nucleotide-binding</keyword>
<accession>A0A0Q0Z6H0</accession>
<evidence type="ECO:0000313" key="5">
    <source>
        <dbReference type="EMBL" id="KQB85152.1"/>
    </source>
</evidence>
<dbReference type="InterPro" id="IPR014721">
    <property type="entry name" value="Ribsml_uS5_D2-typ_fold_subgr"/>
</dbReference>
<evidence type="ECO:0000256" key="2">
    <source>
        <dbReference type="ARBA" id="ARBA00022840"/>
    </source>
</evidence>
<protein>
    <submittedName>
        <fullName evidence="5">Galactokinase</fullName>
        <ecNumber evidence="5">2.7.1.6</ecNumber>
    </submittedName>
</protein>
<organism evidence="5 6">
    <name type="scientific">Corynebacterium oculi</name>
    <dbReference type="NCBI Taxonomy" id="1544416"/>
    <lineage>
        <taxon>Bacteria</taxon>
        <taxon>Bacillati</taxon>
        <taxon>Actinomycetota</taxon>
        <taxon>Actinomycetes</taxon>
        <taxon>Mycobacteriales</taxon>
        <taxon>Corynebacteriaceae</taxon>
        <taxon>Corynebacterium</taxon>
    </lineage>
</organism>
<dbReference type="InterPro" id="IPR019539">
    <property type="entry name" value="GalKase_N"/>
</dbReference>
<dbReference type="GO" id="GO:0004335">
    <property type="term" value="F:galactokinase activity"/>
    <property type="evidence" value="ECO:0007669"/>
    <property type="project" value="UniProtKB-EC"/>
</dbReference>
<gene>
    <name evidence="5" type="primary">galK_1</name>
    <name evidence="5" type="ORF">Cocul_00290</name>
</gene>
<dbReference type="Proteomes" id="UP000050517">
    <property type="component" value="Unassembled WGS sequence"/>
</dbReference>
<name>A0A0Q0Z6H0_9CORY</name>
<dbReference type="AlphaFoldDB" id="A0A0Q0Z6H0"/>
<keyword evidence="5" id="KW-0418">Kinase</keyword>
<reference evidence="5 6" key="1">
    <citation type="submission" date="2015-10" db="EMBL/GenBank/DDBJ databases">
        <title>Corynebacteirum lowii and Corynebacterium oculi species nova, derived from human clinical disease and and emended description of Corynebacterium mastiditis.</title>
        <authorList>
            <person name="Bernard K."/>
            <person name="Pacheco A.L."/>
            <person name="Mcdougall C."/>
            <person name="Burtx T."/>
            <person name="Weibe D."/>
            <person name="Tyler S."/>
            <person name="Olson A.B."/>
            <person name="Cnockaert M."/>
            <person name="Eguchi H."/>
            <person name="Kuwahara T."/>
            <person name="Nakayama-Imaohji H."/>
            <person name="Boudewijins M."/>
            <person name="Van Hoecke F."/>
            <person name="Bernier A.-M."/>
            <person name="Vandamme P."/>
        </authorList>
    </citation>
    <scope>NUCLEOTIDE SEQUENCE [LARGE SCALE GENOMIC DNA]</scope>
    <source>
        <strain evidence="5 6">NML 130210</strain>
    </source>
</reference>
<feature type="compositionally biased region" description="Basic and acidic residues" evidence="3">
    <location>
        <begin position="235"/>
        <end position="244"/>
    </location>
</feature>
<dbReference type="STRING" id="1544416.Cocul_00290"/>
<keyword evidence="5" id="KW-0808">Transferase</keyword>
<dbReference type="SUPFAM" id="SSF54211">
    <property type="entry name" value="Ribosomal protein S5 domain 2-like"/>
    <property type="match status" value="1"/>
</dbReference>
<dbReference type="PRINTS" id="PR00959">
    <property type="entry name" value="MEVGALKINASE"/>
</dbReference>
<dbReference type="InterPro" id="IPR020568">
    <property type="entry name" value="Ribosomal_Su5_D2-typ_SF"/>
</dbReference>
<keyword evidence="6" id="KW-1185">Reference proteome</keyword>
<dbReference type="OrthoDB" id="4427597at2"/>
<comment type="caution">
    <text evidence="5">The sequence shown here is derived from an EMBL/GenBank/DDBJ whole genome shotgun (WGS) entry which is preliminary data.</text>
</comment>
<sequence>MLQSTSVMDRARALHRRELGVPPSMGATAPGTWCIVGEHTDEFGGTVVIAPLDLATAVVLSPRKDGMLSVRGDFAGFPIAQETARFRHSTSHSGLLARAARLIVTLIQRQMLSRDTSGFDLTVCSDVPLGSGLGALHSFDAALGLALYPEAHPLAESPSRARLASVCTQAVRSLPGAQVLRARHIAALRGVSGRPCMVDYSDGSVTETPPLHSPRTVALGIAPGGAESTTNLVHEGADKPRDTPRPAPSAESPHSPEDAAVLARRRLIEDAAHAFGTECLRLLPDSTPRVLDWLKAVYAVHGPQGYPSVEEAATLLRFWEEETHRSHRLVSLLRGRREGEVPALLNESREAVAKAYGEAASGLVGECLRRGASGVRLARAGVSEWVTVLVGAEEAEALRERMATTREIVVLRPGDIAQAQEG</sequence>
<evidence type="ECO:0000259" key="4">
    <source>
        <dbReference type="Pfam" id="PF10509"/>
    </source>
</evidence>
<dbReference type="EMBL" id="LKST01000001">
    <property type="protein sequence ID" value="KQB85152.1"/>
    <property type="molecule type" value="Genomic_DNA"/>
</dbReference>
<evidence type="ECO:0000313" key="6">
    <source>
        <dbReference type="Proteomes" id="UP000050517"/>
    </source>
</evidence>
<dbReference type="Pfam" id="PF10509">
    <property type="entry name" value="GalKase_gal_bdg"/>
    <property type="match status" value="1"/>
</dbReference>
<feature type="region of interest" description="Disordered" evidence="3">
    <location>
        <begin position="226"/>
        <end position="257"/>
    </location>
</feature>
<dbReference type="GO" id="GO:0005524">
    <property type="term" value="F:ATP binding"/>
    <property type="evidence" value="ECO:0007669"/>
    <property type="project" value="UniProtKB-KW"/>
</dbReference>
<dbReference type="RefSeq" id="WP_055121522.1">
    <property type="nucleotide sequence ID" value="NZ_LKST01000001.1"/>
</dbReference>
<evidence type="ECO:0000256" key="3">
    <source>
        <dbReference type="SAM" id="MobiDB-lite"/>
    </source>
</evidence>
<dbReference type="EC" id="2.7.1.6" evidence="5"/>
<proteinExistence type="predicted"/>
<keyword evidence="2" id="KW-0067">ATP-binding</keyword>
<feature type="domain" description="Galactokinase N-terminal" evidence="4">
    <location>
        <begin position="14"/>
        <end position="62"/>
    </location>
</feature>
<dbReference type="PATRIC" id="fig|1544416.3.peg.294"/>
<evidence type="ECO:0000256" key="1">
    <source>
        <dbReference type="ARBA" id="ARBA00022741"/>
    </source>
</evidence>